<evidence type="ECO:0000259" key="1">
    <source>
        <dbReference type="Pfam" id="PF13086"/>
    </source>
</evidence>
<evidence type="ECO:0008006" key="5">
    <source>
        <dbReference type="Google" id="ProtNLM"/>
    </source>
</evidence>
<dbReference type="InterPro" id="IPR057373">
    <property type="entry name" value="ZNFX1"/>
</dbReference>
<comment type="caution">
    <text evidence="3">The sequence shown here is derived from an EMBL/GenBank/DDBJ whole genome shotgun (WGS) entry which is preliminary data.</text>
</comment>
<sequence>MAALEKLLKDNPDEVVIELLSERSGYRIFLNEDDVRDDKMMLLIKVLAHASSTPANNQGLLDLLVMTCEKKFMDKLNSFSMRVKMKYLDKSKEYFNNLYLFLDVYANSITSVAIDRLPNVVECCIMILEQLNMKAFVSRDLVKKYEYLKEFLENESKKWEQEKKGNVQSRRNLRYEEYDQMSPPDDYKYMSVIPTIEDLSHTERPFLRRNIVQGQYTDSQHYLDVQFRLLREDFIQPLRNGVKAYREKSKSRNMDVRIYHNVHIIGADIIGREMIHYVQLNLPKQFKIENSKRLLYGNLLCFTCDDFKTIVFASVAERGSDTRRKDAVPKKETFIEKRGVIGVKFETDIRNINLSKNFLMVESRAYFMAYKHVLKALQDMSNDPLPMEPYVVKVQNENAPPGYLAQGSSYDLRVIIDRTMMKKSEKYSELTFRRNQQHEDVISPAFSPLKEVYIMRELHYWPSNEDLLLDNSQHRALRTALTSEMAIIQGPPGTGKTFIGLKLTQVLLHNSEAWKDPDRPSPILVVCFTNHALDQFLEGMTQYTQNIVRVGSRTKSETIAGFQINELLRSVRRSRQLPGRILDRNNILYNEVQNLEYDVKSWRSSINECKDPKGIVQLELLVKENIIPETFIRQLKSKEGLKEWLLLAGDHRNIKQQMSELTLNDGASKASSAMFTEEEGETDEDIWQDAQDLMDIEEQDRRIDSDDEDDINTAGVSGYFKLTYEITLQEIEDRQKNMWDRYSRDDNDFEAYMTGTIYQQQFETLQFGLSIKSETERKINDLEQKVARHTIRSIHDLDFPTRWKLYKHWLGKLAVKIGEKLAEVEGQYQQRVQALKE</sequence>
<feature type="non-terminal residue" evidence="3">
    <location>
        <position position="837"/>
    </location>
</feature>
<dbReference type="InterPro" id="IPR027417">
    <property type="entry name" value="P-loop_NTPase"/>
</dbReference>
<dbReference type="Pfam" id="PF25396">
    <property type="entry name" value="ZNFX1"/>
    <property type="match status" value="1"/>
</dbReference>
<reference evidence="3 4" key="1">
    <citation type="submission" date="2024-05" db="EMBL/GenBank/DDBJ databases">
        <authorList>
            <person name="Wallberg A."/>
        </authorList>
    </citation>
    <scope>NUCLEOTIDE SEQUENCE [LARGE SCALE GENOMIC DNA]</scope>
</reference>
<dbReference type="GO" id="GO:0031380">
    <property type="term" value="C:nuclear RNA-directed RNA polymerase complex"/>
    <property type="evidence" value="ECO:0007669"/>
    <property type="project" value="TreeGrafter"/>
</dbReference>
<feature type="domain" description="DNA2/NAM7 helicase helicase" evidence="1">
    <location>
        <begin position="469"/>
        <end position="666"/>
    </location>
</feature>
<evidence type="ECO:0000313" key="3">
    <source>
        <dbReference type="EMBL" id="CAL4167091.1"/>
    </source>
</evidence>
<proteinExistence type="predicted"/>
<protein>
    <recommendedName>
        <fullName evidence="5">NFX1-type zinc finger-containing protein 1</fullName>
    </recommendedName>
</protein>
<dbReference type="Proteomes" id="UP001497623">
    <property type="component" value="Unassembled WGS sequence"/>
</dbReference>
<gene>
    <name evidence="3" type="ORF">MNOR_LOCUS33559</name>
</gene>
<dbReference type="PANTHER" id="PTHR10887">
    <property type="entry name" value="DNA2/NAM7 HELICASE FAMILY"/>
    <property type="match status" value="1"/>
</dbReference>
<dbReference type="Pfam" id="PF13086">
    <property type="entry name" value="AAA_11"/>
    <property type="match status" value="1"/>
</dbReference>
<dbReference type="AlphaFoldDB" id="A0AAV2SAP9"/>
<name>A0AAV2SAP9_MEGNR</name>
<keyword evidence="4" id="KW-1185">Reference proteome</keyword>
<dbReference type="EMBL" id="CAXKWB010048709">
    <property type="protein sequence ID" value="CAL4167091.1"/>
    <property type="molecule type" value="Genomic_DNA"/>
</dbReference>
<dbReference type="PANTHER" id="PTHR10887:SF341">
    <property type="entry name" value="NFX1-TYPE ZINC FINGER-CONTAINING PROTEIN 1"/>
    <property type="match status" value="1"/>
</dbReference>
<evidence type="ECO:0000313" key="4">
    <source>
        <dbReference type="Proteomes" id="UP001497623"/>
    </source>
</evidence>
<dbReference type="GO" id="GO:0031048">
    <property type="term" value="P:regulatory ncRNA-mediated heterochromatin formation"/>
    <property type="evidence" value="ECO:0007669"/>
    <property type="project" value="TreeGrafter"/>
</dbReference>
<evidence type="ECO:0000259" key="2">
    <source>
        <dbReference type="Pfam" id="PF25396"/>
    </source>
</evidence>
<dbReference type="GO" id="GO:0004386">
    <property type="term" value="F:helicase activity"/>
    <property type="evidence" value="ECO:0007669"/>
    <property type="project" value="InterPro"/>
</dbReference>
<feature type="domain" description="ZNFX1" evidence="2">
    <location>
        <begin position="252"/>
        <end position="364"/>
    </location>
</feature>
<dbReference type="InterPro" id="IPR045055">
    <property type="entry name" value="DNA2/NAM7-like"/>
</dbReference>
<accession>A0AAV2SAP9</accession>
<organism evidence="3 4">
    <name type="scientific">Meganyctiphanes norvegica</name>
    <name type="common">Northern krill</name>
    <name type="synonym">Thysanopoda norvegica</name>
    <dbReference type="NCBI Taxonomy" id="48144"/>
    <lineage>
        <taxon>Eukaryota</taxon>
        <taxon>Metazoa</taxon>
        <taxon>Ecdysozoa</taxon>
        <taxon>Arthropoda</taxon>
        <taxon>Crustacea</taxon>
        <taxon>Multicrustacea</taxon>
        <taxon>Malacostraca</taxon>
        <taxon>Eumalacostraca</taxon>
        <taxon>Eucarida</taxon>
        <taxon>Euphausiacea</taxon>
        <taxon>Euphausiidae</taxon>
        <taxon>Meganyctiphanes</taxon>
    </lineage>
</organism>
<dbReference type="InterPro" id="IPR041677">
    <property type="entry name" value="DNA2/NAM7_AAA_11"/>
</dbReference>
<dbReference type="Gene3D" id="3.40.50.300">
    <property type="entry name" value="P-loop containing nucleotide triphosphate hydrolases"/>
    <property type="match status" value="1"/>
</dbReference>
<dbReference type="SUPFAM" id="SSF52540">
    <property type="entry name" value="P-loop containing nucleoside triphosphate hydrolases"/>
    <property type="match status" value="1"/>
</dbReference>